<keyword evidence="2" id="KW-0694">RNA-binding</keyword>
<accession>A0ABY7VX82</accession>
<dbReference type="InterPro" id="IPR029063">
    <property type="entry name" value="SAM-dependent_MTases_sf"/>
</dbReference>
<dbReference type="Gene3D" id="3.40.50.150">
    <property type="entry name" value="Vaccinia Virus protein VP39"/>
    <property type="match status" value="1"/>
</dbReference>
<dbReference type="RefSeq" id="WP_274153206.1">
    <property type="nucleotide sequence ID" value="NZ_CP117812.1"/>
</dbReference>
<dbReference type="SUPFAM" id="SSF53335">
    <property type="entry name" value="S-adenosyl-L-methionine-dependent methyltransferases"/>
    <property type="match status" value="1"/>
</dbReference>
<dbReference type="Proteomes" id="UP001214250">
    <property type="component" value="Chromosome 2"/>
</dbReference>
<proteinExistence type="predicted"/>
<keyword evidence="1 4" id="KW-0808">Transferase</keyword>
<protein>
    <submittedName>
        <fullName evidence="4">Class I SAM-dependent RNA methyltransferase</fullName>
    </submittedName>
</protein>
<dbReference type="CDD" id="cd11715">
    <property type="entry name" value="THUMP_AdoMetMT"/>
    <property type="match status" value="1"/>
</dbReference>
<name>A0ABY7VX82_9BACT</name>
<sequence length="387" mass="44074">MTEFRYHKTGLFYAQISEEAKALGVNELKELGAQEIQLDYRGVLFHADMVTLFKIVYRSRLFSRFLAPLHRFDAETEDMLYQRVKTMKWEEIIKPGQTFAIFANVGNSKINHSRFAAQKMKDSICDRLREKRGERPDIDTKNPDVWLNLFINKNKATVSLDLSGGSHHKRGYRQESVEAPLMESLAAAFIRVAEWDGETPLYDPMCGSGTILAEALMSAARIPSGYLKKRFGFENMPDFDQTIWDEVKTLADSKIRTLKEGLISGSDMDAESVRASKINLSHLPGGDKIEIKQSRFQDLDDLEPCTVITNPPYGMRLMQDEDMESFTGEIGDFLKQKCSGSSAWVFFGERKLILKVGLRPSRKFPLSNGGLDGRLCKFEMYKGNKWT</sequence>
<keyword evidence="5" id="KW-1185">Reference proteome</keyword>
<evidence type="ECO:0000313" key="4">
    <source>
        <dbReference type="EMBL" id="WDE98332.1"/>
    </source>
</evidence>
<dbReference type="Pfam" id="PF01170">
    <property type="entry name" value="UPF0020"/>
    <property type="match status" value="1"/>
</dbReference>
<dbReference type="Pfam" id="PF02926">
    <property type="entry name" value="THUMP"/>
    <property type="match status" value="1"/>
</dbReference>
<organism evidence="4 5">
    <name type="scientific">Lentisphaera profundi</name>
    <dbReference type="NCBI Taxonomy" id="1658616"/>
    <lineage>
        <taxon>Bacteria</taxon>
        <taxon>Pseudomonadati</taxon>
        <taxon>Lentisphaerota</taxon>
        <taxon>Lentisphaeria</taxon>
        <taxon>Lentisphaerales</taxon>
        <taxon>Lentisphaeraceae</taxon>
        <taxon>Lentisphaera</taxon>
    </lineage>
</organism>
<dbReference type="SMART" id="SM00981">
    <property type="entry name" value="THUMP"/>
    <property type="match status" value="1"/>
</dbReference>
<reference evidence="4 5" key="1">
    <citation type="submission" date="2023-02" db="EMBL/GenBank/DDBJ databases">
        <title>Genome sequence of Lentisphaera profundi SAORIC-696.</title>
        <authorList>
            <person name="Kim e."/>
            <person name="Cho J.-C."/>
            <person name="Choi A."/>
            <person name="Kang I."/>
        </authorList>
    </citation>
    <scope>NUCLEOTIDE SEQUENCE [LARGE SCALE GENOMIC DNA]</scope>
    <source>
        <strain evidence="4 5">SAORIC-696</strain>
    </source>
</reference>
<evidence type="ECO:0000256" key="1">
    <source>
        <dbReference type="ARBA" id="ARBA00022603"/>
    </source>
</evidence>
<dbReference type="PANTHER" id="PTHR47313">
    <property type="entry name" value="RIBOSOMAL RNA LARGE SUBUNIT METHYLTRANSFERASE K/L"/>
    <property type="match status" value="1"/>
</dbReference>
<dbReference type="GO" id="GO:0032259">
    <property type="term" value="P:methylation"/>
    <property type="evidence" value="ECO:0007669"/>
    <property type="project" value="UniProtKB-KW"/>
</dbReference>
<gene>
    <name evidence="4" type="ORF">PQO03_21200</name>
</gene>
<evidence type="ECO:0000259" key="3">
    <source>
        <dbReference type="PROSITE" id="PS51165"/>
    </source>
</evidence>
<keyword evidence="1 4" id="KW-0489">Methyltransferase</keyword>
<dbReference type="InterPro" id="IPR004114">
    <property type="entry name" value="THUMP_dom"/>
</dbReference>
<dbReference type="Gene3D" id="3.30.2130.30">
    <property type="match status" value="1"/>
</dbReference>
<dbReference type="PANTHER" id="PTHR47313:SF1">
    <property type="entry name" value="RIBOSOMAL RNA LARGE SUBUNIT METHYLTRANSFERASE K_L"/>
    <property type="match status" value="1"/>
</dbReference>
<dbReference type="EMBL" id="CP117812">
    <property type="protein sequence ID" value="WDE98332.1"/>
    <property type="molecule type" value="Genomic_DNA"/>
</dbReference>
<dbReference type="PROSITE" id="PS51165">
    <property type="entry name" value="THUMP"/>
    <property type="match status" value="1"/>
</dbReference>
<dbReference type="InterPro" id="IPR000241">
    <property type="entry name" value="RlmKL-like_Mtase"/>
</dbReference>
<evidence type="ECO:0000313" key="5">
    <source>
        <dbReference type="Proteomes" id="UP001214250"/>
    </source>
</evidence>
<feature type="domain" description="THUMP" evidence="3">
    <location>
        <begin position="51"/>
        <end position="162"/>
    </location>
</feature>
<evidence type="ECO:0000256" key="2">
    <source>
        <dbReference type="PROSITE-ProRule" id="PRU00529"/>
    </source>
</evidence>
<dbReference type="GO" id="GO:0008168">
    <property type="term" value="F:methyltransferase activity"/>
    <property type="evidence" value="ECO:0007669"/>
    <property type="project" value="UniProtKB-KW"/>
</dbReference>